<keyword evidence="2" id="KW-1185">Reference proteome</keyword>
<reference evidence="1" key="2">
    <citation type="submission" date="2022-08" db="UniProtKB">
        <authorList>
            <consortium name="EnsemblMetazoa"/>
        </authorList>
    </citation>
    <scope>IDENTIFICATION</scope>
    <source>
        <strain evidence="1">STECLA/ALBI9_A</strain>
    </source>
</reference>
<proteinExistence type="predicted"/>
<sequence length="57" mass="6850">MRARMCVHRGKWIWVVNCRIKNKVYVSICVPGKNPRWQQNKCNSPYAEPIFEKILFL</sequence>
<accession>A0A182FZ25</accession>
<dbReference type="VEuPathDB" id="VectorBase:AALB014848"/>
<name>A0A182FZ25_ANOAL</name>
<protein>
    <submittedName>
        <fullName evidence="1">Uncharacterized protein</fullName>
    </submittedName>
</protein>
<organism evidence="1 2">
    <name type="scientific">Anopheles albimanus</name>
    <name type="common">New world malaria mosquito</name>
    <dbReference type="NCBI Taxonomy" id="7167"/>
    <lineage>
        <taxon>Eukaryota</taxon>
        <taxon>Metazoa</taxon>
        <taxon>Ecdysozoa</taxon>
        <taxon>Arthropoda</taxon>
        <taxon>Hexapoda</taxon>
        <taxon>Insecta</taxon>
        <taxon>Pterygota</taxon>
        <taxon>Neoptera</taxon>
        <taxon>Endopterygota</taxon>
        <taxon>Diptera</taxon>
        <taxon>Nematocera</taxon>
        <taxon>Culicoidea</taxon>
        <taxon>Culicidae</taxon>
        <taxon>Anophelinae</taxon>
        <taxon>Anopheles</taxon>
    </lineage>
</organism>
<evidence type="ECO:0000313" key="1">
    <source>
        <dbReference type="EnsemblMetazoa" id="AALB014848-PA"/>
    </source>
</evidence>
<dbReference type="EnsemblMetazoa" id="AALB014848-RA">
    <property type="protein sequence ID" value="AALB014848-PA"/>
    <property type="gene ID" value="AALB014848"/>
</dbReference>
<dbReference type="Proteomes" id="UP000069272">
    <property type="component" value="Chromosome 2R"/>
</dbReference>
<dbReference type="AlphaFoldDB" id="A0A182FZ25"/>
<evidence type="ECO:0000313" key="2">
    <source>
        <dbReference type="Proteomes" id="UP000069272"/>
    </source>
</evidence>
<reference evidence="1 2" key="1">
    <citation type="journal article" date="2017" name="G3 (Bethesda)">
        <title>The Physical Genome Mapping of Anopheles albimanus Corrected Scaffold Misassemblies and Identified Interarm Rearrangements in Genus Anopheles.</title>
        <authorList>
            <person name="Artemov G.N."/>
            <person name="Peery A.N."/>
            <person name="Jiang X."/>
            <person name="Tu Z."/>
            <person name="Stegniy V.N."/>
            <person name="Sharakhova M.V."/>
            <person name="Sharakhov I.V."/>
        </authorList>
    </citation>
    <scope>NUCLEOTIDE SEQUENCE [LARGE SCALE GENOMIC DNA]</scope>
    <source>
        <strain evidence="1 2">ALBI9_A</strain>
    </source>
</reference>